<dbReference type="AlphaFoldDB" id="A0A2G1DEP3"/>
<gene>
    <name evidence="2" type="ORF">AMOL_2572</name>
    <name evidence="3" type="ORF">CPU12_12715</name>
</gene>
<dbReference type="InterPro" id="IPR001763">
    <property type="entry name" value="Rhodanese-like_dom"/>
</dbReference>
<accession>A0A2G1DEP3</accession>
<feature type="domain" description="Rhodanese" evidence="1">
    <location>
        <begin position="16"/>
        <end position="117"/>
    </location>
</feature>
<evidence type="ECO:0000313" key="3">
    <source>
        <dbReference type="EMBL" id="PHO16972.1"/>
    </source>
</evidence>
<dbReference type="PANTHER" id="PTHR44086">
    <property type="entry name" value="THIOSULFATE SULFURTRANSFERASE RDL2, MITOCHONDRIAL-RELATED"/>
    <property type="match status" value="1"/>
</dbReference>
<dbReference type="EMBL" id="CP032098">
    <property type="protein sequence ID" value="AXX93511.1"/>
    <property type="molecule type" value="Genomic_DNA"/>
</dbReference>
<keyword evidence="3" id="KW-0808">Transferase</keyword>
<sequence>MQEVIDLIPRKVDFMNKDNIVLIDVRTQMEFKQTGIIENSHMLTFYDEFGNYDLEEWLNNFQKLVTSKDQTFILICAHANRTRMIGNYLIQQEGYKNCAHLHGGIAQWLQEGRKTVTI</sequence>
<proteinExistence type="predicted"/>
<evidence type="ECO:0000259" key="1">
    <source>
        <dbReference type="PROSITE" id="PS50206"/>
    </source>
</evidence>
<dbReference type="Proteomes" id="UP000221222">
    <property type="component" value="Unassembled WGS sequence"/>
</dbReference>
<organism evidence="3 4">
    <name type="scientific">Malaciobacter molluscorum LMG 25693</name>
    <dbReference type="NCBI Taxonomy" id="870501"/>
    <lineage>
        <taxon>Bacteria</taxon>
        <taxon>Pseudomonadati</taxon>
        <taxon>Campylobacterota</taxon>
        <taxon>Epsilonproteobacteria</taxon>
        <taxon>Campylobacterales</taxon>
        <taxon>Arcobacteraceae</taxon>
        <taxon>Malaciobacter</taxon>
    </lineage>
</organism>
<dbReference type="SUPFAM" id="SSF52821">
    <property type="entry name" value="Rhodanese/Cell cycle control phosphatase"/>
    <property type="match status" value="1"/>
</dbReference>
<reference evidence="2 5" key="2">
    <citation type="submission" date="2018-08" db="EMBL/GenBank/DDBJ databases">
        <title>Complete genome of the Arcobacter molluscorum type strain LMG 25693.</title>
        <authorList>
            <person name="Miller W.G."/>
            <person name="Yee E."/>
            <person name="Bono J.L."/>
        </authorList>
    </citation>
    <scope>NUCLEOTIDE SEQUENCE [LARGE SCALE GENOMIC DNA]</scope>
    <source>
        <strain evidence="2 5">CECT 7696</strain>
    </source>
</reference>
<evidence type="ECO:0000313" key="4">
    <source>
        <dbReference type="Proteomes" id="UP000221222"/>
    </source>
</evidence>
<name>A0A2G1DEP3_9BACT</name>
<keyword evidence="4" id="KW-1185">Reference proteome</keyword>
<dbReference type="SMART" id="SM00450">
    <property type="entry name" value="RHOD"/>
    <property type="match status" value="1"/>
</dbReference>
<dbReference type="CDD" id="cd00158">
    <property type="entry name" value="RHOD"/>
    <property type="match status" value="1"/>
</dbReference>
<dbReference type="RefSeq" id="WP_099343496.1">
    <property type="nucleotide sequence ID" value="NZ_CP032098.1"/>
</dbReference>
<dbReference type="KEGG" id="amol:AMOL_2572"/>
<dbReference type="EMBL" id="NXFY01000027">
    <property type="protein sequence ID" value="PHO16972.1"/>
    <property type="molecule type" value="Genomic_DNA"/>
</dbReference>
<dbReference type="Pfam" id="PF00581">
    <property type="entry name" value="Rhodanese"/>
    <property type="match status" value="1"/>
</dbReference>
<dbReference type="Gene3D" id="3.40.250.10">
    <property type="entry name" value="Rhodanese-like domain"/>
    <property type="match status" value="1"/>
</dbReference>
<reference evidence="3 4" key="1">
    <citation type="submission" date="2017-09" db="EMBL/GenBank/DDBJ databases">
        <title>Arcobacter canalis sp. nov., a new species isolated from a water canal contaminated with urban sewage.</title>
        <authorList>
            <person name="Perez-Cataluna A."/>
            <person name="Salas-Masso N."/>
            <person name="Figueras M.J."/>
        </authorList>
    </citation>
    <scope>NUCLEOTIDE SEQUENCE [LARGE SCALE GENOMIC DNA]</scope>
    <source>
        <strain evidence="3 4">F98-3</strain>
    </source>
</reference>
<evidence type="ECO:0000313" key="2">
    <source>
        <dbReference type="EMBL" id="AXX93511.1"/>
    </source>
</evidence>
<dbReference type="PROSITE" id="PS50206">
    <property type="entry name" value="RHODANESE_3"/>
    <property type="match status" value="1"/>
</dbReference>
<dbReference type="InterPro" id="IPR036873">
    <property type="entry name" value="Rhodanese-like_dom_sf"/>
</dbReference>
<dbReference type="PANTHER" id="PTHR44086:SF10">
    <property type="entry name" value="THIOSULFATE SULFURTRANSFERASE_RHODANESE-LIKE DOMAIN-CONTAINING PROTEIN 3"/>
    <property type="match status" value="1"/>
</dbReference>
<dbReference type="Proteomes" id="UP000262712">
    <property type="component" value="Chromosome"/>
</dbReference>
<dbReference type="GO" id="GO:0004792">
    <property type="term" value="F:thiosulfate-cyanide sulfurtransferase activity"/>
    <property type="evidence" value="ECO:0007669"/>
    <property type="project" value="TreeGrafter"/>
</dbReference>
<protein>
    <submittedName>
        <fullName evidence="2 3">Sulfurtransferase</fullName>
    </submittedName>
</protein>
<evidence type="ECO:0000313" key="5">
    <source>
        <dbReference type="Proteomes" id="UP000262712"/>
    </source>
</evidence>